<organism evidence="1 2">
    <name type="scientific">Borrelia duttonii CR2A</name>
    <dbReference type="NCBI Taxonomy" id="1432657"/>
    <lineage>
        <taxon>Bacteria</taxon>
        <taxon>Pseudomonadati</taxon>
        <taxon>Spirochaetota</taxon>
        <taxon>Spirochaetia</taxon>
        <taxon>Spirochaetales</taxon>
        <taxon>Borreliaceae</taxon>
        <taxon>Borrelia</taxon>
    </lineage>
</organism>
<evidence type="ECO:0000313" key="2">
    <source>
        <dbReference type="Proteomes" id="UP000019148"/>
    </source>
</evidence>
<dbReference type="EMBL" id="AZIT01000002">
    <property type="protein sequence ID" value="ETZ17953.1"/>
    <property type="molecule type" value="Genomic_DNA"/>
</dbReference>
<protein>
    <submittedName>
        <fullName evidence="1">Uncharacterized protein</fullName>
    </submittedName>
</protein>
<dbReference type="Proteomes" id="UP000019148">
    <property type="component" value="Unassembled WGS sequence"/>
</dbReference>
<gene>
    <name evidence="1" type="ORF">BDCR2A_01148</name>
</gene>
<dbReference type="AlphaFoldDB" id="W6THK3"/>
<comment type="caution">
    <text evidence="1">The sequence shown here is derived from an EMBL/GenBank/DDBJ whole genome shotgun (WGS) entry which is preliminary data.</text>
</comment>
<proteinExistence type="predicted"/>
<sequence length="34" mass="3956">MVNRILIFLIILNKGDIACKKWDLIFLILLLLSV</sequence>
<name>W6THK3_9SPIR</name>
<accession>W6THK3</accession>
<evidence type="ECO:0000313" key="1">
    <source>
        <dbReference type="EMBL" id="ETZ17953.1"/>
    </source>
</evidence>
<reference evidence="1 2" key="1">
    <citation type="submission" date="2013-12" db="EMBL/GenBank/DDBJ databases">
        <title>Comparative genomics of relapsing fever spirochetes.</title>
        <authorList>
            <person name="Schwan T.G."/>
            <person name="Raffel S.J."/>
            <person name="Porcella S.F."/>
        </authorList>
    </citation>
    <scope>NUCLEOTIDE SEQUENCE [LARGE SCALE GENOMIC DNA]</scope>
    <source>
        <strain evidence="1 2">CR2A</strain>
    </source>
</reference>